<accession>A0A9W9Z9L5</accession>
<dbReference type="Pfam" id="PF00059">
    <property type="entry name" value="Lectin_C"/>
    <property type="match status" value="1"/>
</dbReference>
<evidence type="ECO:0000313" key="4">
    <source>
        <dbReference type="Proteomes" id="UP001163046"/>
    </source>
</evidence>
<dbReference type="Pfam" id="PF00629">
    <property type="entry name" value="MAM"/>
    <property type="match status" value="1"/>
</dbReference>
<dbReference type="PROSITE" id="PS50041">
    <property type="entry name" value="C_TYPE_LECTIN_2"/>
    <property type="match status" value="1"/>
</dbReference>
<evidence type="ECO:0008006" key="5">
    <source>
        <dbReference type="Google" id="ProtNLM"/>
    </source>
</evidence>
<dbReference type="SMART" id="SM00034">
    <property type="entry name" value="CLECT"/>
    <property type="match status" value="1"/>
</dbReference>
<dbReference type="Gene3D" id="2.60.120.200">
    <property type="match status" value="1"/>
</dbReference>
<dbReference type="GO" id="GO:0016020">
    <property type="term" value="C:membrane"/>
    <property type="evidence" value="ECO:0007669"/>
    <property type="project" value="InterPro"/>
</dbReference>
<dbReference type="AlphaFoldDB" id="A0A9W9Z9L5"/>
<dbReference type="Proteomes" id="UP001163046">
    <property type="component" value="Unassembled WGS sequence"/>
</dbReference>
<gene>
    <name evidence="3" type="ORF">OS493_027278</name>
</gene>
<organism evidence="3 4">
    <name type="scientific">Desmophyllum pertusum</name>
    <dbReference type="NCBI Taxonomy" id="174260"/>
    <lineage>
        <taxon>Eukaryota</taxon>
        <taxon>Metazoa</taxon>
        <taxon>Cnidaria</taxon>
        <taxon>Anthozoa</taxon>
        <taxon>Hexacorallia</taxon>
        <taxon>Scleractinia</taxon>
        <taxon>Caryophylliina</taxon>
        <taxon>Caryophylliidae</taxon>
        <taxon>Desmophyllum</taxon>
    </lineage>
</organism>
<evidence type="ECO:0000259" key="2">
    <source>
        <dbReference type="PROSITE" id="PS50060"/>
    </source>
</evidence>
<dbReference type="EMBL" id="MU826374">
    <property type="protein sequence ID" value="KAJ7377716.1"/>
    <property type="molecule type" value="Genomic_DNA"/>
</dbReference>
<sequence length="394" mass="44931">MFGFLPLSGDGYYIYIESSSGLPRDKARLLSPPMKGKQCMTFYYNFYGTTMSCVVVYIQSADGTEKVVWIKSGHWGDRWIKTQIEMSDEKDDYRIIVEGIKGSLYFGDAALDEFRFTNGSCKQDLPVFYVVSTRIENNEIYRVHSLPAHDEWQHVFAFTANQSRRSDNDTMLFIYPPSRTGNRIISTALYLNNSEHFPSDFFITARNEATTDIFEVTLNSNFSNKITISNRSADCCPMVWTTAIPVFLLPESTKSCYPGWKAVGPSCLRFFVDTRRTWDGARASCRKLGGDLAVLKKSEPFITDLIKLITSMTNSETDFFVGFRRTSFKFEADTWMWNDGKRVDGDQWKSGYPLNGDEKSCGALSNDDMKLLNLDCTNMNGFICESYEGMFTSF</sequence>
<dbReference type="PANTHER" id="PTHR23282:SF101">
    <property type="entry name" value="MAM DOMAIN-CONTAINING PROTEIN"/>
    <property type="match status" value="1"/>
</dbReference>
<dbReference type="InterPro" id="IPR016187">
    <property type="entry name" value="CTDL_fold"/>
</dbReference>
<reference evidence="3" key="1">
    <citation type="submission" date="2023-01" db="EMBL/GenBank/DDBJ databases">
        <title>Genome assembly of the deep-sea coral Lophelia pertusa.</title>
        <authorList>
            <person name="Herrera S."/>
            <person name="Cordes E."/>
        </authorList>
    </citation>
    <scope>NUCLEOTIDE SEQUENCE</scope>
    <source>
        <strain evidence="3">USNM1676648</strain>
        <tissue evidence="3">Polyp</tissue>
    </source>
</reference>
<dbReference type="SUPFAM" id="SSF56436">
    <property type="entry name" value="C-type lectin-like"/>
    <property type="match status" value="1"/>
</dbReference>
<dbReference type="OrthoDB" id="10063783at2759"/>
<dbReference type="InterPro" id="IPR001304">
    <property type="entry name" value="C-type_lectin-like"/>
</dbReference>
<dbReference type="PANTHER" id="PTHR23282">
    <property type="entry name" value="APICAL ENDOSOMAL GLYCOPROTEIN PRECURSOR"/>
    <property type="match status" value="1"/>
</dbReference>
<feature type="domain" description="C-type lectin" evidence="1">
    <location>
        <begin position="263"/>
        <end position="385"/>
    </location>
</feature>
<comment type="caution">
    <text evidence="3">The sequence shown here is derived from an EMBL/GenBank/DDBJ whole genome shotgun (WGS) entry which is preliminary data.</text>
</comment>
<dbReference type="SUPFAM" id="SSF49899">
    <property type="entry name" value="Concanavalin A-like lectins/glucanases"/>
    <property type="match status" value="1"/>
</dbReference>
<dbReference type="SMART" id="SM00137">
    <property type="entry name" value="MAM"/>
    <property type="match status" value="1"/>
</dbReference>
<dbReference type="InterPro" id="IPR013320">
    <property type="entry name" value="ConA-like_dom_sf"/>
</dbReference>
<dbReference type="PROSITE" id="PS50060">
    <property type="entry name" value="MAM_2"/>
    <property type="match status" value="1"/>
</dbReference>
<dbReference type="InterPro" id="IPR000998">
    <property type="entry name" value="MAM_dom"/>
</dbReference>
<dbReference type="InterPro" id="IPR016186">
    <property type="entry name" value="C-type_lectin-like/link_sf"/>
</dbReference>
<dbReference type="Gene3D" id="3.10.100.10">
    <property type="entry name" value="Mannose-Binding Protein A, subunit A"/>
    <property type="match status" value="1"/>
</dbReference>
<dbReference type="CDD" id="cd00037">
    <property type="entry name" value="CLECT"/>
    <property type="match status" value="1"/>
</dbReference>
<keyword evidence="4" id="KW-1185">Reference proteome</keyword>
<dbReference type="InterPro" id="IPR051560">
    <property type="entry name" value="MAM_domain-containing"/>
</dbReference>
<protein>
    <recommendedName>
        <fullName evidence="5">C-type lectin domain-containing protein</fullName>
    </recommendedName>
</protein>
<feature type="domain" description="MAM" evidence="2">
    <location>
        <begin position="1"/>
        <end position="123"/>
    </location>
</feature>
<dbReference type="CDD" id="cd06263">
    <property type="entry name" value="MAM"/>
    <property type="match status" value="1"/>
</dbReference>
<proteinExistence type="predicted"/>
<evidence type="ECO:0000313" key="3">
    <source>
        <dbReference type="EMBL" id="KAJ7377716.1"/>
    </source>
</evidence>
<name>A0A9W9Z9L5_9CNID</name>
<evidence type="ECO:0000259" key="1">
    <source>
        <dbReference type="PROSITE" id="PS50041"/>
    </source>
</evidence>